<keyword evidence="2" id="KW-1185">Reference proteome</keyword>
<sequence>MVQVARNQKPGSVPVYLNVYDLTHINGYAYWLGLGIYHSGVQVHGWNMDSEHMTMQQRGFLRLTQKPIPRWVNRLARLGLFCNCVLPAGLNETKLRQVQSKNSPFEEETRKLRWHSSRFPYFSTSIDVSSSRFLRSLSRNSGQRQCLPTPSSLTHSASITNPSFKT</sequence>
<dbReference type="Proteomes" id="UP001057402">
    <property type="component" value="Chromosome 4"/>
</dbReference>
<organism evidence="1 2">
    <name type="scientific">Melastoma candidum</name>
    <dbReference type="NCBI Taxonomy" id="119954"/>
    <lineage>
        <taxon>Eukaryota</taxon>
        <taxon>Viridiplantae</taxon>
        <taxon>Streptophyta</taxon>
        <taxon>Embryophyta</taxon>
        <taxon>Tracheophyta</taxon>
        <taxon>Spermatophyta</taxon>
        <taxon>Magnoliopsida</taxon>
        <taxon>eudicotyledons</taxon>
        <taxon>Gunneridae</taxon>
        <taxon>Pentapetalae</taxon>
        <taxon>rosids</taxon>
        <taxon>malvids</taxon>
        <taxon>Myrtales</taxon>
        <taxon>Melastomataceae</taxon>
        <taxon>Melastomatoideae</taxon>
        <taxon>Melastomateae</taxon>
        <taxon>Melastoma</taxon>
    </lineage>
</organism>
<gene>
    <name evidence="1" type="ORF">MLD38_014575</name>
</gene>
<evidence type="ECO:0000313" key="1">
    <source>
        <dbReference type="EMBL" id="KAI4376865.1"/>
    </source>
</evidence>
<protein>
    <submittedName>
        <fullName evidence="1">Uncharacterized protein</fullName>
    </submittedName>
</protein>
<comment type="caution">
    <text evidence="1">The sequence shown here is derived from an EMBL/GenBank/DDBJ whole genome shotgun (WGS) entry which is preliminary data.</text>
</comment>
<reference evidence="2" key="1">
    <citation type="journal article" date="2023" name="Front. Plant Sci.">
        <title>Chromosomal-level genome assembly of Melastoma candidum provides insights into trichome evolution.</title>
        <authorList>
            <person name="Zhong Y."/>
            <person name="Wu W."/>
            <person name="Sun C."/>
            <person name="Zou P."/>
            <person name="Liu Y."/>
            <person name="Dai S."/>
            <person name="Zhou R."/>
        </authorList>
    </citation>
    <scope>NUCLEOTIDE SEQUENCE [LARGE SCALE GENOMIC DNA]</scope>
</reference>
<dbReference type="EMBL" id="CM042883">
    <property type="protein sequence ID" value="KAI4376865.1"/>
    <property type="molecule type" value="Genomic_DNA"/>
</dbReference>
<evidence type="ECO:0000313" key="2">
    <source>
        <dbReference type="Proteomes" id="UP001057402"/>
    </source>
</evidence>
<accession>A0ACB9RDT4</accession>
<name>A0ACB9RDT4_9MYRT</name>
<proteinExistence type="predicted"/>